<gene>
    <name evidence="1" type="ORF">Micbo1qcDRAFT_175414</name>
</gene>
<dbReference type="Proteomes" id="UP000070501">
    <property type="component" value="Unassembled WGS sequence"/>
</dbReference>
<organism evidence="1 2">
    <name type="scientific">Microdochium bolleyi</name>
    <dbReference type="NCBI Taxonomy" id="196109"/>
    <lineage>
        <taxon>Eukaryota</taxon>
        <taxon>Fungi</taxon>
        <taxon>Dikarya</taxon>
        <taxon>Ascomycota</taxon>
        <taxon>Pezizomycotina</taxon>
        <taxon>Sordariomycetes</taxon>
        <taxon>Xylariomycetidae</taxon>
        <taxon>Xylariales</taxon>
        <taxon>Microdochiaceae</taxon>
        <taxon>Microdochium</taxon>
    </lineage>
</organism>
<dbReference type="AlphaFoldDB" id="A0A136J5Q7"/>
<dbReference type="OrthoDB" id="3660917at2759"/>
<proteinExistence type="predicted"/>
<keyword evidence="2" id="KW-1185">Reference proteome</keyword>
<evidence type="ECO:0000313" key="1">
    <source>
        <dbReference type="EMBL" id="KXJ92472.1"/>
    </source>
</evidence>
<dbReference type="EMBL" id="KQ964249">
    <property type="protein sequence ID" value="KXJ92472.1"/>
    <property type="molecule type" value="Genomic_DNA"/>
</dbReference>
<accession>A0A136J5Q7</accession>
<name>A0A136J5Q7_9PEZI</name>
<protein>
    <submittedName>
        <fullName evidence="1">Uncharacterized protein</fullName>
    </submittedName>
</protein>
<dbReference type="InParanoid" id="A0A136J5Q7"/>
<evidence type="ECO:0000313" key="2">
    <source>
        <dbReference type="Proteomes" id="UP000070501"/>
    </source>
</evidence>
<sequence>MMIDDKGVFHVNDDGEHKIIDARGLSLAYIKEYLVPRSPAFSGGGVLDADGRNVSQWNMWRAPKGTLSKKPAPGQRAKIRRHLEWSRRRVMNGLSSVWDRKLSQ</sequence>
<reference evidence="2" key="1">
    <citation type="submission" date="2016-02" db="EMBL/GenBank/DDBJ databases">
        <title>Draft genome sequence of Microdochium bolleyi, a fungal endophyte of beachgrass.</title>
        <authorList>
            <consortium name="DOE Joint Genome Institute"/>
            <person name="David A.S."/>
            <person name="May G."/>
            <person name="Haridas S."/>
            <person name="Lim J."/>
            <person name="Wang M."/>
            <person name="Labutti K."/>
            <person name="Lipzen A."/>
            <person name="Barry K."/>
            <person name="Grigoriev I.V."/>
        </authorList>
    </citation>
    <scope>NUCLEOTIDE SEQUENCE [LARGE SCALE GENOMIC DNA]</scope>
    <source>
        <strain evidence="2">J235TASD1</strain>
    </source>
</reference>